<dbReference type="RefSeq" id="WP_188439892.1">
    <property type="nucleotide sequence ID" value="NZ_BMFD01000002.1"/>
</dbReference>
<dbReference type="PANTHER" id="PTHR30024:SF47">
    <property type="entry name" value="TAURINE-BINDING PERIPLASMIC PROTEIN"/>
    <property type="match status" value="1"/>
</dbReference>
<evidence type="ECO:0000256" key="2">
    <source>
        <dbReference type="ARBA" id="ARBA00010742"/>
    </source>
</evidence>
<feature type="domain" description="Ca3427-like PBP 2" evidence="4">
    <location>
        <begin position="96"/>
        <end position="180"/>
    </location>
</feature>
<gene>
    <name evidence="5" type="ORF">GCM10010993_07690</name>
</gene>
<protein>
    <submittedName>
        <fullName evidence="5">ABC transporter substrate-binding protein</fullName>
    </submittedName>
</protein>
<dbReference type="InterPro" id="IPR054364">
    <property type="entry name" value="Ca3427-like_PBP2"/>
</dbReference>
<evidence type="ECO:0000259" key="4">
    <source>
        <dbReference type="Pfam" id="PF22384"/>
    </source>
</evidence>
<sequence length="289" mass="32860">MQKIRITGVPEHFNYPWLQVIAQQPFLDEGIELVWQEESKGSGAMNKALREGSTDLALVLTESFIKDRTEGNPSRIIGLHISSPLNWGIHLSAKSKENALSELNEAPFLISRYGSGSHLMAFLLAKQEGWNTNKLQFEVIDNLEGAKKAFENKEAKMFLWEKYTTKPLVDAGQFKRVGEIPTPWPCFVIVATEQILETHAEVLVRLRDMVYAFADKMTQDKDFPSTISKTYGIQQEDVKAWLKQTKWSTDNKIEKSTLEDTMDVLLNLGLAEKKIKVIKLVDLKFIDLS</sequence>
<evidence type="ECO:0000256" key="1">
    <source>
        <dbReference type="ARBA" id="ARBA00004418"/>
    </source>
</evidence>
<dbReference type="Pfam" id="PF22384">
    <property type="entry name" value="PBP2_Ca3427_like"/>
    <property type="match status" value="1"/>
</dbReference>
<dbReference type="CDD" id="cd13637">
    <property type="entry name" value="PBP2_Ca3427_like"/>
    <property type="match status" value="1"/>
</dbReference>
<name>A0ABQ1LXG6_9BACT</name>
<keyword evidence="6" id="KW-1185">Reference proteome</keyword>
<dbReference type="PANTHER" id="PTHR30024">
    <property type="entry name" value="ALIPHATIC SULFONATES-BINDING PROTEIN-RELATED"/>
    <property type="match status" value="1"/>
</dbReference>
<dbReference type="EMBL" id="BMFD01000002">
    <property type="protein sequence ID" value="GGC31245.1"/>
    <property type="molecule type" value="Genomic_DNA"/>
</dbReference>
<comment type="subcellular location">
    <subcellularLocation>
        <location evidence="1">Periplasm</location>
    </subcellularLocation>
</comment>
<evidence type="ECO:0000256" key="3">
    <source>
        <dbReference type="ARBA" id="ARBA00022729"/>
    </source>
</evidence>
<dbReference type="Gene3D" id="3.40.190.10">
    <property type="entry name" value="Periplasmic binding protein-like II"/>
    <property type="match status" value="2"/>
</dbReference>
<evidence type="ECO:0000313" key="5">
    <source>
        <dbReference type="EMBL" id="GGC31245.1"/>
    </source>
</evidence>
<accession>A0ABQ1LXG6</accession>
<comment type="similarity">
    <text evidence="2">Belongs to the bacterial solute-binding protein SsuA/TauA family.</text>
</comment>
<reference evidence="6" key="1">
    <citation type="journal article" date="2019" name="Int. J. Syst. Evol. Microbiol.">
        <title>The Global Catalogue of Microorganisms (GCM) 10K type strain sequencing project: providing services to taxonomists for standard genome sequencing and annotation.</title>
        <authorList>
            <consortium name="The Broad Institute Genomics Platform"/>
            <consortium name="The Broad Institute Genome Sequencing Center for Infectious Disease"/>
            <person name="Wu L."/>
            <person name="Ma J."/>
        </authorList>
    </citation>
    <scope>NUCLEOTIDE SEQUENCE [LARGE SCALE GENOMIC DNA]</scope>
    <source>
        <strain evidence="6">CGMCC 1.12479</strain>
    </source>
</reference>
<comment type="caution">
    <text evidence="5">The sequence shown here is derived from an EMBL/GenBank/DDBJ whole genome shotgun (WGS) entry which is preliminary data.</text>
</comment>
<dbReference type="SUPFAM" id="SSF53850">
    <property type="entry name" value="Periplasmic binding protein-like II"/>
    <property type="match status" value="1"/>
</dbReference>
<organism evidence="5 6">
    <name type="scientific">Belliella aquatica</name>
    <dbReference type="NCBI Taxonomy" id="1323734"/>
    <lineage>
        <taxon>Bacteria</taxon>
        <taxon>Pseudomonadati</taxon>
        <taxon>Bacteroidota</taxon>
        <taxon>Cytophagia</taxon>
        <taxon>Cytophagales</taxon>
        <taxon>Cyclobacteriaceae</taxon>
        <taxon>Belliella</taxon>
    </lineage>
</organism>
<keyword evidence="3" id="KW-0732">Signal</keyword>
<evidence type="ECO:0000313" key="6">
    <source>
        <dbReference type="Proteomes" id="UP000635885"/>
    </source>
</evidence>
<proteinExistence type="inferred from homology"/>
<dbReference type="Proteomes" id="UP000635885">
    <property type="component" value="Unassembled WGS sequence"/>
</dbReference>